<comment type="similarity">
    <text evidence="1">Belongs to the deoxyhypusine synthase family.</text>
</comment>
<organism evidence="4 5">
    <name type="scientific">Haladaptatus pallidirubidus</name>
    <dbReference type="NCBI Taxonomy" id="1008152"/>
    <lineage>
        <taxon>Archaea</taxon>
        <taxon>Methanobacteriati</taxon>
        <taxon>Methanobacteriota</taxon>
        <taxon>Stenosarchaea group</taxon>
        <taxon>Halobacteria</taxon>
        <taxon>Halobacteriales</taxon>
        <taxon>Haladaptataceae</taxon>
        <taxon>Haladaptatus</taxon>
    </lineage>
</organism>
<dbReference type="GO" id="GO:0005737">
    <property type="term" value="C:cytoplasm"/>
    <property type="evidence" value="ECO:0007669"/>
    <property type="project" value="TreeGrafter"/>
</dbReference>
<dbReference type="InterPro" id="IPR029035">
    <property type="entry name" value="DHS-like_NAD/FAD-binding_dom"/>
</dbReference>
<evidence type="ECO:0000256" key="3">
    <source>
        <dbReference type="SAM" id="MobiDB-lite"/>
    </source>
</evidence>
<dbReference type="EMBL" id="BAABKX010000001">
    <property type="protein sequence ID" value="GAA5044844.1"/>
    <property type="molecule type" value="Genomic_DNA"/>
</dbReference>
<evidence type="ECO:0000313" key="5">
    <source>
        <dbReference type="Proteomes" id="UP001501729"/>
    </source>
</evidence>
<dbReference type="AlphaFoldDB" id="A0AAV3UE24"/>
<dbReference type="Proteomes" id="UP001501729">
    <property type="component" value="Unassembled WGS sequence"/>
</dbReference>
<evidence type="ECO:0000256" key="1">
    <source>
        <dbReference type="ARBA" id="ARBA00009892"/>
    </source>
</evidence>
<dbReference type="GO" id="GO:0034038">
    <property type="term" value="F:deoxyhypusine synthase activity"/>
    <property type="evidence" value="ECO:0007669"/>
    <property type="project" value="TreeGrafter"/>
</dbReference>
<dbReference type="Pfam" id="PF01916">
    <property type="entry name" value="DS"/>
    <property type="match status" value="1"/>
</dbReference>
<feature type="compositionally biased region" description="Basic and acidic residues" evidence="3">
    <location>
        <begin position="146"/>
        <end position="167"/>
    </location>
</feature>
<feature type="region of interest" description="Disordered" evidence="3">
    <location>
        <begin position="128"/>
        <end position="167"/>
    </location>
</feature>
<dbReference type="GeneID" id="68611762"/>
<keyword evidence="5" id="KW-1185">Reference proteome</keyword>
<dbReference type="InterPro" id="IPR002773">
    <property type="entry name" value="Deoxyhypusine_synthase"/>
</dbReference>
<dbReference type="InterPro" id="IPR036982">
    <property type="entry name" value="Deoxyhypusine_synthase_sf"/>
</dbReference>
<accession>A0AAV3UE24</accession>
<dbReference type="NCBIfam" id="NF002630">
    <property type="entry name" value="PRK02301.1"/>
    <property type="match status" value="1"/>
</dbReference>
<comment type="caution">
    <text evidence="4">The sequence shown here is derived from an EMBL/GenBank/DDBJ whole genome shotgun (WGS) entry which is preliminary data.</text>
</comment>
<dbReference type="PANTHER" id="PTHR11703">
    <property type="entry name" value="DEOXYHYPUSINE SYNTHASE"/>
    <property type="match status" value="1"/>
</dbReference>
<sequence length="372" mass="40553">MSDHDEQGESEHDGQGENGHSGHDHGEHHVHREEFHHDPIAHAEVRSGMTVGELADEYGSAGVGAANVHKAVDIYAEMLGDDVTNFFGLAGAMVPTGMRKIVADLIRDGHIDALVTTGANLTHDAIEGIGGKHHHGRAHPSCSHSQDSREHGRDGQDGKSMREHDEQLRDEEVDRIYNVYLPQEHFALFESHLRTEVFPNIEETVSIQRMTEELGRATSEVNEREGIEEDAGIAAAAYENDVPIYCPAVQDSVLGLQAWMYSQTTDFTLDALRDMTHLTDLAFEADKSGAMVVGGGVPKNYVLQTMLVSPSAYDYGVQLTMDPPQTGGLSGATLDEARSWGKLEKAARNVSVYADATITLPLVVAAARERIE</sequence>
<protein>
    <submittedName>
        <fullName evidence="4">Deoxyhypusine synthase</fullName>
    </submittedName>
</protein>
<dbReference type="PANTHER" id="PTHR11703:SF2">
    <property type="entry name" value="DEOXYHYPUSINE SYNTHASE-LIKE PROTEIN"/>
    <property type="match status" value="1"/>
</dbReference>
<gene>
    <name evidence="4" type="ORF">GCM10025751_11890</name>
</gene>
<dbReference type="SUPFAM" id="SSF52467">
    <property type="entry name" value="DHS-like NAD/FAD-binding domain"/>
    <property type="match status" value="1"/>
</dbReference>
<evidence type="ECO:0000313" key="4">
    <source>
        <dbReference type="EMBL" id="GAA5044844.1"/>
    </source>
</evidence>
<reference evidence="4 5" key="1">
    <citation type="journal article" date="2019" name="Int. J. Syst. Evol. Microbiol.">
        <title>The Global Catalogue of Microorganisms (GCM) 10K type strain sequencing project: providing services to taxonomists for standard genome sequencing and annotation.</title>
        <authorList>
            <consortium name="The Broad Institute Genomics Platform"/>
            <consortium name="The Broad Institute Genome Sequencing Center for Infectious Disease"/>
            <person name="Wu L."/>
            <person name="Ma J."/>
        </authorList>
    </citation>
    <scope>NUCLEOTIDE SEQUENCE [LARGE SCALE GENOMIC DNA]</scope>
    <source>
        <strain evidence="4 5">JCM 17504</strain>
    </source>
</reference>
<dbReference type="Gene3D" id="3.40.910.10">
    <property type="entry name" value="Deoxyhypusine synthase"/>
    <property type="match status" value="1"/>
</dbReference>
<dbReference type="RefSeq" id="WP_227775976.1">
    <property type="nucleotide sequence ID" value="NZ_BAABKX010000001.1"/>
</dbReference>
<proteinExistence type="inferred from homology"/>
<evidence type="ECO:0000256" key="2">
    <source>
        <dbReference type="ARBA" id="ARBA00022679"/>
    </source>
</evidence>
<keyword evidence="2" id="KW-0808">Transferase</keyword>
<name>A0AAV3UE24_9EURY</name>
<feature type="region of interest" description="Disordered" evidence="3">
    <location>
        <begin position="1"/>
        <end position="30"/>
    </location>
</feature>